<keyword evidence="1" id="KW-0808">Transferase</keyword>
<accession>A0A381TB95</accession>
<evidence type="ECO:0000259" key="4">
    <source>
        <dbReference type="SMART" id="SM00563"/>
    </source>
</evidence>
<dbReference type="EMBL" id="UINC01004020">
    <property type="protein sequence ID" value="SVA11143.1"/>
    <property type="molecule type" value="Genomic_DNA"/>
</dbReference>
<protein>
    <recommendedName>
        <fullName evidence="4">Phospholipid/glycerol acyltransferase domain-containing protein</fullName>
    </recommendedName>
</protein>
<feature type="domain" description="Phospholipid/glycerol acyltransferase" evidence="4">
    <location>
        <begin position="72"/>
        <end position="187"/>
    </location>
</feature>
<feature type="transmembrane region" description="Helical" evidence="3">
    <location>
        <begin position="7"/>
        <end position="28"/>
    </location>
</feature>
<dbReference type="PANTHER" id="PTHR10434">
    <property type="entry name" value="1-ACYL-SN-GLYCEROL-3-PHOSPHATE ACYLTRANSFERASE"/>
    <property type="match status" value="1"/>
</dbReference>
<dbReference type="SUPFAM" id="SSF69593">
    <property type="entry name" value="Glycerol-3-phosphate (1)-acyltransferase"/>
    <property type="match status" value="1"/>
</dbReference>
<keyword evidence="3" id="KW-1133">Transmembrane helix</keyword>
<name>A0A381TB95_9ZZZZ</name>
<evidence type="ECO:0000313" key="5">
    <source>
        <dbReference type="EMBL" id="SVA11143.1"/>
    </source>
</evidence>
<keyword evidence="2" id="KW-0012">Acyltransferase</keyword>
<dbReference type="SMART" id="SM00563">
    <property type="entry name" value="PlsC"/>
    <property type="match status" value="1"/>
</dbReference>
<keyword evidence="3" id="KW-0472">Membrane</keyword>
<dbReference type="Pfam" id="PF01553">
    <property type="entry name" value="Acyltransferase"/>
    <property type="match status" value="1"/>
</dbReference>
<gene>
    <name evidence="5" type="ORF">METZ01_LOCUS63997</name>
</gene>
<evidence type="ECO:0000256" key="2">
    <source>
        <dbReference type="ARBA" id="ARBA00023315"/>
    </source>
</evidence>
<dbReference type="GO" id="GO:0003841">
    <property type="term" value="F:1-acylglycerol-3-phosphate O-acyltransferase activity"/>
    <property type="evidence" value="ECO:0007669"/>
    <property type="project" value="TreeGrafter"/>
</dbReference>
<sequence>MIFFRSLLFNIFLYLGISLASVVATLFLFSKDKYVLFLGRFLSHYVLWILKIFLNTEIEFKGLENLKKHEKFFVASAHQSMFETFALQIVINGPIFILKKELTKIPFFGWGLKKIGAIVIVRNTVTKENLNFFDRVKESINKSNRPLLIFPQGTRVKYKEKVPFKKGAGRIYQTLEIPCVPVALNSGKVWPKNSFNKYPGKITISFLNPILPGLEKEKFIEKLQTDIYKEIDLID</sequence>
<evidence type="ECO:0000256" key="3">
    <source>
        <dbReference type="SAM" id="Phobius"/>
    </source>
</evidence>
<proteinExistence type="predicted"/>
<dbReference type="InterPro" id="IPR002123">
    <property type="entry name" value="Plipid/glycerol_acylTrfase"/>
</dbReference>
<dbReference type="AlphaFoldDB" id="A0A381TB95"/>
<organism evidence="5">
    <name type="scientific">marine metagenome</name>
    <dbReference type="NCBI Taxonomy" id="408172"/>
    <lineage>
        <taxon>unclassified sequences</taxon>
        <taxon>metagenomes</taxon>
        <taxon>ecological metagenomes</taxon>
    </lineage>
</organism>
<dbReference type="GO" id="GO:0006654">
    <property type="term" value="P:phosphatidic acid biosynthetic process"/>
    <property type="evidence" value="ECO:0007669"/>
    <property type="project" value="TreeGrafter"/>
</dbReference>
<evidence type="ECO:0000256" key="1">
    <source>
        <dbReference type="ARBA" id="ARBA00022679"/>
    </source>
</evidence>
<reference evidence="5" key="1">
    <citation type="submission" date="2018-05" db="EMBL/GenBank/DDBJ databases">
        <authorList>
            <person name="Lanie J.A."/>
            <person name="Ng W.-L."/>
            <person name="Kazmierczak K.M."/>
            <person name="Andrzejewski T.M."/>
            <person name="Davidsen T.M."/>
            <person name="Wayne K.J."/>
            <person name="Tettelin H."/>
            <person name="Glass J.I."/>
            <person name="Rusch D."/>
            <person name="Podicherti R."/>
            <person name="Tsui H.-C.T."/>
            <person name="Winkler M.E."/>
        </authorList>
    </citation>
    <scope>NUCLEOTIDE SEQUENCE</scope>
</reference>
<dbReference type="CDD" id="cd07989">
    <property type="entry name" value="LPLAT_AGPAT-like"/>
    <property type="match status" value="1"/>
</dbReference>
<keyword evidence="3" id="KW-0812">Transmembrane</keyword>
<dbReference type="PANTHER" id="PTHR10434:SF40">
    <property type="entry name" value="1-ACYL-SN-GLYCEROL-3-PHOSPHATE ACYLTRANSFERASE"/>
    <property type="match status" value="1"/>
</dbReference>